<name>A0A1I1NZF4_9CLOT</name>
<proteinExistence type="predicted"/>
<dbReference type="RefSeq" id="WP_090091911.1">
    <property type="nucleotide sequence ID" value="NZ_FOMG01000017.1"/>
</dbReference>
<dbReference type="EMBL" id="FOMG01000017">
    <property type="protein sequence ID" value="SFD03074.1"/>
    <property type="molecule type" value="Genomic_DNA"/>
</dbReference>
<dbReference type="AlphaFoldDB" id="A0A1I1NZF4"/>
<feature type="region of interest" description="Disordered" evidence="1">
    <location>
        <begin position="77"/>
        <end position="118"/>
    </location>
</feature>
<evidence type="ECO:0000256" key="1">
    <source>
        <dbReference type="SAM" id="MobiDB-lite"/>
    </source>
</evidence>
<gene>
    <name evidence="3" type="ORF">SAMN05421842_11776</name>
</gene>
<evidence type="ECO:0000313" key="4">
    <source>
        <dbReference type="Proteomes" id="UP000199263"/>
    </source>
</evidence>
<evidence type="ECO:0000256" key="2">
    <source>
        <dbReference type="SAM" id="SignalP"/>
    </source>
</evidence>
<feature type="signal peptide" evidence="2">
    <location>
        <begin position="1"/>
        <end position="23"/>
    </location>
</feature>
<sequence length="134" mass="14410">MKKTLLAAILGLTILLPSTAAFAYDHGDSGSWIMGGTQTKIKGSLYLVNDGDPDVAQAKTHNMSNSIAVKVKVYATRSGETDQDSWNEDTSSEGEDAYAKGTSDRPDCWGSGHSTASSKDKKFKWLYIQVGDLS</sequence>
<feature type="chain" id="PRO_5011492491" evidence="2">
    <location>
        <begin position="24"/>
        <end position="134"/>
    </location>
</feature>
<keyword evidence="2" id="KW-0732">Signal</keyword>
<organism evidence="3 4">
    <name type="scientific">Clostridium uliginosum</name>
    <dbReference type="NCBI Taxonomy" id="119641"/>
    <lineage>
        <taxon>Bacteria</taxon>
        <taxon>Bacillati</taxon>
        <taxon>Bacillota</taxon>
        <taxon>Clostridia</taxon>
        <taxon>Eubacteriales</taxon>
        <taxon>Clostridiaceae</taxon>
        <taxon>Clostridium</taxon>
    </lineage>
</organism>
<keyword evidence="4" id="KW-1185">Reference proteome</keyword>
<accession>A0A1I1NZF4</accession>
<dbReference type="STRING" id="119641.SAMN05421842_11776"/>
<dbReference type="Proteomes" id="UP000199263">
    <property type="component" value="Unassembled WGS sequence"/>
</dbReference>
<reference evidence="3 4" key="1">
    <citation type="submission" date="2016-10" db="EMBL/GenBank/DDBJ databases">
        <authorList>
            <person name="de Groot N.N."/>
        </authorList>
    </citation>
    <scope>NUCLEOTIDE SEQUENCE [LARGE SCALE GENOMIC DNA]</scope>
    <source>
        <strain evidence="3 4">DSM 12992</strain>
    </source>
</reference>
<protein>
    <submittedName>
        <fullName evidence="3">Uncharacterized protein</fullName>
    </submittedName>
</protein>
<feature type="compositionally biased region" description="Acidic residues" evidence="1">
    <location>
        <begin position="81"/>
        <end position="96"/>
    </location>
</feature>
<evidence type="ECO:0000313" key="3">
    <source>
        <dbReference type="EMBL" id="SFD03074.1"/>
    </source>
</evidence>
<dbReference type="OrthoDB" id="1917068at2"/>